<feature type="non-terminal residue" evidence="1">
    <location>
        <position position="87"/>
    </location>
</feature>
<accession>A0ACA9RXE0</accession>
<feature type="non-terminal residue" evidence="1">
    <location>
        <position position="1"/>
    </location>
</feature>
<name>A0ACA9RXE0_9GLOM</name>
<evidence type="ECO:0000313" key="1">
    <source>
        <dbReference type="EMBL" id="CAG8815308.1"/>
    </source>
</evidence>
<sequence length="87" mass="9767">KSGRNQRSAFDLKFELDKIVKFIGNDVPTEDLMLDQNILFLPLSANYPGVDFLIWCHSSKILFAFQVTIGSIANHKESKDNFMSGGS</sequence>
<reference evidence="1" key="1">
    <citation type="submission" date="2021-06" db="EMBL/GenBank/DDBJ databases">
        <authorList>
            <person name="Kallberg Y."/>
            <person name="Tangrot J."/>
            <person name="Rosling A."/>
        </authorList>
    </citation>
    <scope>NUCLEOTIDE SEQUENCE</scope>
    <source>
        <strain evidence="1">MA461A</strain>
    </source>
</reference>
<organism evidence="1 2">
    <name type="scientific">Racocetra persica</name>
    <dbReference type="NCBI Taxonomy" id="160502"/>
    <lineage>
        <taxon>Eukaryota</taxon>
        <taxon>Fungi</taxon>
        <taxon>Fungi incertae sedis</taxon>
        <taxon>Mucoromycota</taxon>
        <taxon>Glomeromycotina</taxon>
        <taxon>Glomeromycetes</taxon>
        <taxon>Diversisporales</taxon>
        <taxon>Gigasporaceae</taxon>
        <taxon>Racocetra</taxon>
    </lineage>
</organism>
<gene>
    <name evidence="1" type="ORF">RPERSI_LOCUS24190</name>
</gene>
<protein>
    <submittedName>
        <fullName evidence="1">22169_t:CDS:1</fullName>
    </submittedName>
</protein>
<dbReference type="EMBL" id="CAJVQC010077149">
    <property type="protein sequence ID" value="CAG8815308.1"/>
    <property type="molecule type" value="Genomic_DNA"/>
</dbReference>
<comment type="caution">
    <text evidence="1">The sequence shown here is derived from an EMBL/GenBank/DDBJ whole genome shotgun (WGS) entry which is preliminary data.</text>
</comment>
<evidence type="ECO:0000313" key="2">
    <source>
        <dbReference type="Proteomes" id="UP000789920"/>
    </source>
</evidence>
<dbReference type="Proteomes" id="UP000789920">
    <property type="component" value="Unassembled WGS sequence"/>
</dbReference>
<keyword evidence="2" id="KW-1185">Reference proteome</keyword>
<proteinExistence type="predicted"/>